<feature type="domain" description="Transposase DDE" evidence="1">
    <location>
        <begin position="10"/>
        <end position="434"/>
    </location>
</feature>
<evidence type="ECO:0000313" key="4">
    <source>
        <dbReference type="Proteomes" id="UP000321772"/>
    </source>
</evidence>
<dbReference type="EMBL" id="CP042392">
    <property type="protein sequence ID" value="QEA54199.1"/>
    <property type="molecule type" value="Genomic_DNA"/>
</dbReference>
<gene>
    <name evidence="2" type="ORF">FGL77_09695</name>
    <name evidence="3" type="ORF">FGL77_13455</name>
</gene>
<dbReference type="InterPro" id="IPR025668">
    <property type="entry name" value="Tnp_DDE_dom"/>
</dbReference>
<organism evidence="3 4">
    <name type="scientific">Loigolactobacillus coryniformis</name>
    <dbReference type="NCBI Taxonomy" id="1610"/>
    <lineage>
        <taxon>Bacteria</taxon>
        <taxon>Bacillati</taxon>
        <taxon>Bacillota</taxon>
        <taxon>Bacilli</taxon>
        <taxon>Lactobacillales</taxon>
        <taxon>Lactobacillaceae</taxon>
        <taxon>Loigolactobacillus</taxon>
    </lineage>
</organism>
<dbReference type="Pfam" id="PF13701">
    <property type="entry name" value="DDE_Tnp_1_4"/>
    <property type="match status" value="1"/>
</dbReference>
<dbReference type="InterPro" id="IPR012337">
    <property type="entry name" value="RNaseH-like_sf"/>
</dbReference>
<name>A0A5B8TP08_9LACO</name>
<dbReference type="RefSeq" id="WP_146989833.1">
    <property type="nucleotide sequence ID" value="NZ_CP042392.1"/>
</dbReference>
<dbReference type="Proteomes" id="UP000321772">
    <property type="component" value="Chromosome"/>
</dbReference>
<sequence length="443" mass="51069">MVTLPEKRFDFNTKVQVSHTGGELSTDAGLVLVKEMMTQLDFTALAQQLVHFKDERRYYRHTNVSLLEQVILQLIAGYYTDLAANQLRIDPIFKLLLAKSSLASQASLSRFWRRCDDQTITSLQALNQAMLDKVRLAANQTELIIDIDSTHADTYGHQEQTDFNAHYGTMGYHPLVAFDGQNGHCLKAQLRPGNVYTSSEVDPFLTPLLEHYRQSLPCTEVVVRGDSGFATPELYATCEANHAFYLIRLKVNRKLSQLAENLIQIDDGQCWEKTETHYYATTYQAKSWPVPRRIYIKSTRPADELLFEHEYLVTNFTSLSAEAAFTLYRQRGEMENYIKEIKAGFYFDKTDSSRFSDNHARMMLSVLAYNLVSFMKRLALPERHRGLQINTIRLWLFKIAGKLVHSGRKIQLKLSTYHVHQALFYQLLAKIQSIQWQGLYAQR</sequence>
<accession>A0A5B8TP08</accession>
<evidence type="ECO:0000313" key="3">
    <source>
        <dbReference type="EMBL" id="QEA54199.1"/>
    </source>
</evidence>
<dbReference type="SUPFAM" id="SSF53098">
    <property type="entry name" value="Ribonuclease H-like"/>
    <property type="match status" value="1"/>
</dbReference>
<reference evidence="3 4" key="1">
    <citation type="submission" date="2019-06" db="EMBL/GenBank/DDBJ databases">
        <title>Genome analyses of bacteria isolated from kimchi.</title>
        <authorList>
            <person name="Lee S."/>
            <person name="Ahn S."/>
            <person name="Roh S."/>
        </authorList>
    </citation>
    <scope>NUCLEOTIDE SEQUENCE [LARGE SCALE GENOMIC DNA]</scope>
    <source>
        <strain evidence="3 4">CBA3616</strain>
    </source>
</reference>
<protein>
    <submittedName>
        <fullName evidence="3">IS1380 family transposase</fullName>
    </submittedName>
</protein>
<evidence type="ECO:0000313" key="2">
    <source>
        <dbReference type="EMBL" id="QEA53520.1"/>
    </source>
</evidence>
<proteinExistence type="predicted"/>
<dbReference type="AlphaFoldDB" id="A0A5B8TP08"/>
<dbReference type="InterPro" id="IPR047960">
    <property type="entry name" value="Transpos_IS1380"/>
</dbReference>
<dbReference type="EMBL" id="CP042392">
    <property type="protein sequence ID" value="QEA53520.1"/>
    <property type="molecule type" value="Genomic_DNA"/>
</dbReference>
<dbReference type="NCBIfam" id="NF033539">
    <property type="entry name" value="transpos_IS1380"/>
    <property type="match status" value="1"/>
</dbReference>
<evidence type="ECO:0000259" key="1">
    <source>
        <dbReference type="Pfam" id="PF13701"/>
    </source>
</evidence>